<dbReference type="Pfam" id="PF16510">
    <property type="entry name" value="P22_portal"/>
    <property type="match status" value="1"/>
</dbReference>
<accession>A0A0F9PZ65</accession>
<evidence type="ECO:0000313" key="2">
    <source>
        <dbReference type="EMBL" id="KKN06286.1"/>
    </source>
</evidence>
<name>A0A0F9PZ65_9ZZZZ</name>
<sequence>MPRKNKETKRLAEQVLDQYKTYKSQASARLAQYDENLRWFKGNKETMYKGKRQDWQPTVIANILEANIRTLTSVLSDSNPILRVQSYPLMGIDEQDPEMLKKIQTFNEANDNVLNHLWRVTDSRKKLKKVVLDGCITGLMVSRCYWDESAYSGLGEVGDENVHPKYIFFDEKVQDLNISDGSCDWFMYVIDKPLTWFHYYWPDKKVKPTTETKKQPSHMQMGRYIEAYKSDWEIEEVKDTEDGLKKVSRTPKYPRGRKIVVGGDTILDDGPMDYFPFAVEPMADASENMFGEDDVFRQIEMQKDLNWKLSQLSTIMALSANRQVIADDECGVKVEEIIQKYMDKPAQLFHLEGGKSLEDFHNHFEILAGPEAPRDAFTYIFTLLELMEKVTGVTKLIQGMAAKKERETAFEVGKMLETATIRIRDRAGHIEAYLRQKGLNWMHLVSRYYKEPRPVWHVDQETGEMQHNTYEFPSEKNKITGESEPIDWEYDIVVQPDSTLPTDLNSKANLAMRLKERGVISNEEVLKQLQISNWTALPDEAGPEGQPIPPPAPVATGA</sequence>
<feature type="region of interest" description="Disordered" evidence="1">
    <location>
        <begin position="537"/>
        <end position="558"/>
    </location>
</feature>
<proteinExistence type="predicted"/>
<evidence type="ECO:0000256" key="1">
    <source>
        <dbReference type="SAM" id="MobiDB-lite"/>
    </source>
</evidence>
<dbReference type="AlphaFoldDB" id="A0A0F9PZ65"/>
<gene>
    <name evidence="2" type="ORF">LCGC14_1078840</name>
</gene>
<evidence type="ECO:0008006" key="3">
    <source>
        <dbReference type="Google" id="ProtNLM"/>
    </source>
</evidence>
<reference evidence="2" key="1">
    <citation type="journal article" date="2015" name="Nature">
        <title>Complex archaea that bridge the gap between prokaryotes and eukaryotes.</title>
        <authorList>
            <person name="Spang A."/>
            <person name="Saw J.H."/>
            <person name="Jorgensen S.L."/>
            <person name="Zaremba-Niedzwiedzka K."/>
            <person name="Martijn J."/>
            <person name="Lind A.E."/>
            <person name="van Eijk R."/>
            <person name="Schleper C."/>
            <person name="Guy L."/>
            <person name="Ettema T.J."/>
        </authorList>
    </citation>
    <scope>NUCLEOTIDE SEQUENCE</scope>
</reference>
<dbReference type="InterPro" id="IPR032427">
    <property type="entry name" value="P22_portal"/>
</dbReference>
<dbReference type="EMBL" id="LAZR01004707">
    <property type="protein sequence ID" value="KKN06286.1"/>
    <property type="molecule type" value="Genomic_DNA"/>
</dbReference>
<organism evidence="2">
    <name type="scientific">marine sediment metagenome</name>
    <dbReference type="NCBI Taxonomy" id="412755"/>
    <lineage>
        <taxon>unclassified sequences</taxon>
        <taxon>metagenomes</taxon>
        <taxon>ecological metagenomes</taxon>
    </lineage>
</organism>
<protein>
    <recommendedName>
        <fullName evidence="3">Portal protein</fullName>
    </recommendedName>
</protein>
<feature type="compositionally biased region" description="Pro residues" evidence="1">
    <location>
        <begin position="546"/>
        <end position="558"/>
    </location>
</feature>
<comment type="caution">
    <text evidence="2">The sequence shown here is derived from an EMBL/GenBank/DDBJ whole genome shotgun (WGS) entry which is preliminary data.</text>
</comment>